<keyword evidence="8" id="KW-0997">Cell inner membrane</keyword>
<dbReference type="GO" id="GO:0009002">
    <property type="term" value="F:serine-type D-Ala-D-Ala carboxypeptidase activity"/>
    <property type="evidence" value="ECO:0007669"/>
    <property type="project" value="UniProtKB-EC"/>
</dbReference>
<comment type="pathway">
    <text evidence="26">Glycan biosynthesis.</text>
</comment>
<evidence type="ECO:0000256" key="27">
    <source>
        <dbReference type="SAM" id="MobiDB-lite"/>
    </source>
</evidence>
<evidence type="ECO:0000256" key="7">
    <source>
        <dbReference type="ARBA" id="ARBA00022475"/>
    </source>
</evidence>
<reference evidence="33" key="1">
    <citation type="submission" date="2009-07" db="EMBL/GenBank/DDBJ databases">
        <title>Complete sequence of Methylotenera mobilis JLW8.</title>
        <authorList>
            <consortium name="US DOE Joint Genome Institute"/>
            <person name="Lucas S."/>
            <person name="Copeland A."/>
            <person name="Lapidus A."/>
            <person name="Glavina del Rio T."/>
            <person name="Tice H."/>
            <person name="Bruce D."/>
            <person name="Goodwin L."/>
            <person name="Pitluck S."/>
            <person name="LaButti K.M."/>
            <person name="Clum A."/>
            <person name="Larimer F."/>
            <person name="Land M."/>
            <person name="Hauser L."/>
            <person name="Kyrpides N."/>
            <person name="Mikhailova N."/>
            <person name="Kayluzhnaya M."/>
            <person name="Chistoserdova L."/>
        </authorList>
    </citation>
    <scope>NUCLEOTIDE SEQUENCE [LARGE SCALE GENOMIC DNA]</scope>
    <source>
        <strain evidence="33">JLW8 / ATCC BAA-1282 / DSM 17540</strain>
    </source>
</reference>
<dbReference type="Pfam" id="PF00912">
    <property type="entry name" value="Transgly"/>
    <property type="match status" value="1"/>
</dbReference>
<dbReference type="InterPro" id="IPR050396">
    <property type="entry name" value="Glycosyltr_51/Transpeptidase"/>
</dbReference>
<dbReference type="SUPFAM" id="SSF53955">
    <property type="entry name" value="Lysozyme-like"/>
    <property type="match status" value="1"/>
</dbReference>
<keyword evidence="10" id="KW-0645">Protease</keyword>
<dbReference type="GO" id="GO:0008360">
    <property type="term" value="P:regulation of cell shape"/>
    <property type="evidence" value="ECO:0007669"/>
    <property type="project" value="UniProtKB-KW"/>
</dbReference>
<keyword evidence="22" id="KW-0961">Cell wall biogenesis/degradation</keyword>
<evidence type="ECO:0000256" key="9">
    <source>
        <dbReference type="ARBA" id="ARBA00022645"/>
    </source>
</evidence>
<evidence type="ECO:0000259" key="29">
    <source>
        <dbReference type="Pfam" id="PF00905"/>
    </source>
</evidence>
<dbReference type="InterPro" id="IPR031376">
    <property type="entry name" value="PCB_OB"/>
</dbReference>
<comment type="similarity">
    <text evidence="4">In the N-terminal section; belongs to the glycosyltransferase 51 family.</text>
</comment>
<dbReference type="AlphaFoldDB" id="C6WZA6"/>
<dbReference type="CAZy" id="GT51">
    <property type="family name" value="Glycosyltransferase Family 51"/>
</dbReference>
<dbReference type="GO" id="GO:0008658">
    <property type="term" value="F:penicillin binding"/>
    <property type="evidence" value="ECO:0007669"/>
    <property type="project" value="InterPro"/>
</dbReference>
<dbReference type="EC" id="3.4.16.4" evidence="5"/>
<evidence type="ECO:0000256" key="24">
    <source>
        <dbReference type="ARBA" id="ARBA00044770"/>
    </source>
</evidence>
<dbReference type="InterPro" id="IPR001460">
    <property type="entry name" value="PCN-bd_Tpept"/>
</dbReference>
<evidence type="ECO:0000256" key="16">
    <source>
        <dbReference type="ARBA" id="ARBA00022968"/>
    </source>
</evidence>
<dbReference type="GO" id="GO:0006508">
    <property type="term" value="P:proteolysis"/>
    <property type="evidence" value="ECO:0007669"/>
    <property type="project" value="UniProtKB-KW"/>
</dbReference>
<keyword evidence="14" id="KW-0378">Hydrolase</keyword>
<evidence type="ECO:0000256" key="23">
    <source>
        <dbReference type="ARBA" id="ARBA00034000"/>
    </source>
</evidence>
<dbReference type="Proteomes" id="UP000002742">
    <property type="component" value="Chromosome"/>
</dbReference>
<dbReference type="Pfam" id="PF17092">
    <property type="entry name" value="PCB_OB"/>
    <property type="match status" value="1"/>
</dbReference>
<dbReference type="InterPro" id="IPR012338">
    <property type="entry name" value="Beta-lactam/transpept-like"/>
</dbReference>
<evidence type="ECO:0000256" key="6">
    <source>
        <dbReference type="ARBA" id="ARBA00018638"/>
    </source>
</evidence>
<evidence type="ECO:0000256" key="10">
    <source>
        <dbReference type="ARBA" id="ARBA00022670"/>
    </source>
</evidence>
<sequence>MTPNKWWHYLLLTVIVSTLSAIAFIGIAVAIIYPSLPSLETLTDYRPKLPLRVYSEDGYLIEEFGEERRAYVKIEDVPKNMKDAVLAIEDRRFYQHGGIDTKGILRAIKNNITGVSHEGASTITMQVAKNFFTKPNGKRTLATKINEALLAIKIENNLSKDKILELYINQIYLGQRSYGFAAAAQVYFGKPLEKLNLAETAMLAGLPKAPSGYNPYLHPKRAIARQMEVLRDMQRYGFIEESVYKKALNQPLRFKASRQARDLSADYVAEMVRESLYATYQDEIYSSGLKVYTTVRKTNQEAANNALRDGILDYDARQGYRGPEKMLNLNSAVSEVDKEEITEALSDIDVSNGLIPAAITKISEKSITVHTKYGDDVEISGKGLALIQNTLNEKKPEKRLLRIGAVIRILNNAPSTPTGQWRVVQVPQVESALISIDPETGAIRALVGGFDFNRNKFNHATQAWRQPGSSFKPFIYSAALEKGYTPATIVEDAPLSFSSEETGNKEWTPQNYDATFDGPIRLRQALAKSKNMVAIRVLDSIGPSYAQDYITRFGFAAKNHPAYMTMALGAGSATPMQMANAYAVFANGGYRVNPYLITKIVDQNGKVISQSKFVTAKVDAPRVIDARNAFIMNSMMQDVVRYGTAAKASQLGRGDLAGKTGTTNDHYDAWFTGYSPKLVAVTWVGFDKPRRLGRNETGGSTALPIWIKYMASALRNVPETDMPIPDGVMALRIDPTTGIRADNDENGIYEYFYHENPPPEVETELPGMQDGGEAVPLSQPQQILQPNITMLPRNSAPRAQDQAARPKENSAGATAKPADTAKTDQAQQLLSPH</sequence>
<dbReference type="KEGG" id="mmb:Mmol_2152"/>
<keyword evidence="21" id="KW-0511">Multifunctional enzyme</keyword>
<dbReference type="GO" id="GO:0008955">
    <property type="term" value="F:peptidoglycan glycosyltransferase activity"/>
    <property type="evidence" value="ECO:0007669"/>
    <property type="project" value="UniProtKB-EC"/>
</dbReference>
<dbReference type="GO" id="GO:0046677">
    <property type="term" value="P:response to antibiotic"/>
    <property type="evidence" value="ECO:0007669"/>
    <property type="project" value="UniProtKB-KW"/>
</dbReference>
<organism evidence="32 33">
    <name type="scientific">Methylotenera mobilis (strain JLW8 / ATCC BAA-1282 / DSM 17540)</name>
    <dbReference type="NCBI Taxonomy" id="583345"/>
    <lineage>
        <taxon>Bacteria</taxon>
        <taxon>Pseudomonadati</taxon>
        <taxon>Pseudomonadota</taxon>
        <taxon>Betaproteobacteria</taxon>
        <taxon>Nitrosomonadales</taxon>
        <taxon>Methylophilaceae</taxon>
        <taxon>Methylotenera</taxon>
    </lineage>
</organism>
<name>C6WZA6_METML</name>
<feature type="domain" description="Glycosyl transferase family 51" evidence="30">
    <location>
        <begin position="59"/>
        <end position="234"/>
    </location>
</feature>
<keyword evidence="9" id="KW-0121">Carboxypeptidase</keyword>
<feature type="transmembrane region" description="Helical" evidence="28">
    <location>
        <begin position="7"/>
        <end position="33"/>
    </location>
</feature>
<dbReference type="Gene3D" id="2.40.50.140">
    <property type="entry name" value="Nucleic acid-binding proteins"/>
    <property type="match status" value="1"/>
</dbReference>
<dbReference type="InterPro" id="IPR001264">
    <property type="entry name" value="Glyco_trans_51"/>
</dbReference>
<keyword evidence="13 28" id="KW-0812">Transmembrane</keyword>
<dbReference type="InterPro" id="IPR012340">
    <property type="entry name" value="NA-bd_OB-fold"/>
</dbReference>
<comment type="catalytic activity">
    <reaction evidence="25">
        <text>[GlcNAc-(1-&gt;4)-Mur2Ac(oyl-L-Ala-gamma-D-Glu-L-Lys-D-Ala-D-Ala)](n)-di-trans,octa-cis-undecaprenyl diphosphate + beta-D-GlcNAc-(1-&gt;4)-Mur2Ac(oyl-L-Ala-gamma-D-Glu-L-Lys-D-Ala-D-Ala)-di-trans,octa-cis-undecaprenyl diphosphate = [GlcNAc-(1-&gt;4)-Mur2Ac(oyl-L-Ala-gamma-D-Glu-L-Lys-D-Ala-D-Ala)](n+1)-di-trans,octa-cis-undecaprenyl diphosphate + di-trans,octa-cis-undecaprenyl diphosphate + H(+)</text>
        <dbReference type="Rhea" id="RHEA:23708"/>
        <dbReference type="Rhea" id="RHEA-COMP:9602"/>
        <dbReference type="Rhea" id="RHEA-COMP:9603"/>
        <dbReference type="ChEBI" id="CHEBI:15378"/>
        <dbReference type="ChEBI" id="CHEBI:58405"/>
        <dbReference type="ChEBI" id="CHEBI:60033"/>
        <dbReference type="ChEBI" id="CHEBI:78435"/>
        <dbReference type="EC" id="2.4.99.28"/>
    </reaction>
</comment>
<evidence type="ECO:0000256" key="25">
    <source>
        <dbReference type="ARBA" id="ARBA00049902"/>
    </source>
</evidence>
<evidence type="ECO:0000256" key="3">
    <source>
        <dbReference type="ARBA" id="ARBA00007090"/>
    </source>
</evidence>
<proteinExistence type="inferred from homology"/>
<protein>
    <recommendedName>
        <fullName evidence="6">Penicillin-binding protein 1A</fullName>
        <ecNumber evidence="24">2.4.99.28</ecNumber>
        <ecNumber evidence="5">3.4.16.4</ecNumber>
    </recommendedName>
</protein>
<feature type="region of interest" description="Disordered" evidence="27">
    <location>
        <begin position="787"/>
        <end position="833"/>
    </location>
</feature>
<dbReference type="GO" id="GO:0071555">
    <property type="term" value="P:cell wall organization"/>
    <property type="evidence" value="ECO:0007669"/>
    <property type="project" value="UniProtKB-KW"/>
</dbReference>
<reference evidence="32 33" key="2">
    <citation type="journal article" date="2011" name="J. Bacteriol.">
        <title>Genomes of three methylotrophs from a single niche uncover genetic and metabolic divergence of Methylophilaceae.</title>
        <authorList>
            <person name="Lapidus A."/>
            <person name="Clum A."/>
            <person name="Labutti K."/>
            <person name="Kaluzhnaya M.G."/>
            <person name="Lim S."/>
            <person name="Beck D.A."/>
            <person name="Glavina Del Rio T."/>
            <person name="Nolan M."/>
            <person name="Mavromatis K."/>
            <person name="Huntemann M."/>
            <person name="Lucas S."/>
            <person name="Lidstrom M.E."/>
            <person name="Ivanova N."/>
            <person name="Chistoserdova L."/>
        </authorList>
    </citation>
    <scope>NUCLEOTIDE SEQUENCE [LARGE SCALE GENOMIC DNA]</scope>
    <source>
        <strain evidence="33">JLW8 / ATCC BAA-1282 / DSM 17540</strain>
    </source>
</reference>
<evidence type="ECO:0000313" key="32">
    <source>
        <dbReference type="EMBL" id="ACT49054.1"/>
    </source>
</evidence>
<evidence type="ECO:0000256" key="28">
    <source>
        <dbReference type="SAM" id="Phobius"/>
    </source>
</evidence>
<comment type="subcellular location">
    <subcellularLocation>
        <location evidence="1">Cell inner membrane</location>
        <topology evidence="1">Single-pass type II membrane protein</topology>
    </subcellularLocation>
</comment>
<evidence type="ECO:0000256" key="11">
    <source>
        <dbReference type="ARBA" id="ARBA00022676"/>
    </source>
</evidence>
<keyword evidence="18 28" id="KW-1133">Transmembrane helix</keyword>
<dbReference type="STRING" id="583345.Mmol_2152"/>
<evidence type="ECO:0000256" key="2">
    <source>
        <dbReference type="ARBA" id="ARBA00004752"/>
    </source>
</evidence>
<dbReference type="Gene3D" id="3.40.710.10">
    <property type="entry name" value="DD-peptidase/beta-lactamase superfamily"/>
    <property type="match status" value="2"/>
</dbReference>
<dbReference type="FunFam" id="1.10.3810.10:FF:000003">
    <property type="entry name" value="Penicillin-binding protein 1a"/>
    <property type="match status" value="1"/>
</dbReference>
<keyword evidence="20" id="KW-0046">Antibiotic resistance</keyword>
<evidence type="ECO:0000256" key="4">
    <source>
        <dbReference type="ARBA" id="ARBA00007739"/>
    </source>
</evidence>
<dbReference type="RefSeq" id="WP_015833089.1">
    <property type="nucleotide sequence ID" value="NC_012968.1"/>
</dbReference>
<dbReference type="InterPro" id="IPR023346">
    <property type="entry name" value="Lysozyme-like_dom_sf"/>
</dbReference>
<dbReference type="eggNOG" id="COG5009">
    <property type="taxonomic scope" value="Bacteria"/>
</dbReference>
<evidence type="ECO:0000259" key="31">
    <source>
        <dbReference type="Pfam" id="PF17092"/>
    </source>
</evidence>
<dbReference type="PANTHER" id="PTHR32282">
    <property type="entry name" value="BINDING PROTEIN TRANSPEPTIDASE, PUTATIVE-RELATED"/>
    <property type="match status" value="1"/>
</dbReference>
<comment type="pathway">
    <text evidence="2">Cell wall biogenesis; peptidoglycan biosynthesis.</text>
</comment>
<evidence type="ECO:0000256" key="22">
    <source>
        <dbReference type="ARBA" id="ARBA00023316"/>
    </source>
</evidence>
<keyword evidence="15" id="KW-0133">Cell shape</keyword>
<dbReference type="EC" id="2.4.99.28" evidence="24"/>
<keyword evidence="16" id="KW-0735">Signal-anchor</keyword>
<evidence type="ECO:0000313" key="33">
    <source>
        <dbReference type="Proteomes" id="UP000002742"/>
    </source>
</evidence>
<keyword evidence="19 28" id="KW-0472">Membrane</keyword>
<feature type="domain" description="Penicillin-binding protein OB-like" evidence="31">
    <location>
        <begin position="320"/>
        <end position="429"/>
    </location>
</feature>
<evidence type="ECO:0000256" key="14">
    <source>
        <dbReference type="ARBA" id="ARBA00022801"/>
    </source>
</evidence>
<evidence type="ECO:0000256" key="12">
    <source>
        <dbReference type="ARBA" id="ARBA00022679"/>
    </source>
</evidence>
<evidence type="ECO:0000256" key="18">
    <source>
        <dbReference type="ARBA" id="ARBA00022989"/>
    </source>
</evidence>
<evidence type="ECO:0000256" key="1">
    <source>
        <dbReference type="ARBA" id="ARBA00004249"/>
    </source>
</evidence>
<evidence type="ECO:0000256" key="20">
    <source>
        <dbReference type="ARBA" id="ARBA00023251"/>
    </source>
</evidence>
<evidence type="ECO:0000259" key="30">
    <source>
        <dbReference type="Pfam" id="PF00912"/>
    </source>
</evidence>
<comment type="catalytic activity">
    <reaction evidence="23">
        <text>Preferential cleavage: (Ac)2-L-Lys-D-Ala-|-D-Ala. Also transpeptidation of peptidyl-alanyl moieties that are N-acyl substituents of D-alanine.</text>
        <dbReference type="EC" id="3.4.16.4"/>
    </reaction>
</comment>
<feature type="domain" description="Penicillin-binding protein transpeptidase" evidence="29">
    <location>
        <begin position="436"/>
        <end position="677"/>
    </location>
</feature>
<dbReference type="InterPro" id="IPR036950">
    <property type="entry name" value="PBP_transglycosylase"/>
</dbReference>
<keyword evidence="12" id="KW-0808">Transferase</keyword>
<comment type="similarity">
    <text evidence="3">In the C-terminal section; belongs to the transpeptidase family.</text>
</comment>
<evidence type="ECO:0000256" key="21">
    <source>
        <dbReference type="ARBA" id="ARBA00023268"/>
    </source>
</evidence>
<evidence type="ECO:0000256" key="5">
    <source>
        <dbReference type="ARBA" id="ARBA00012448"/>
    </source>
</evidence>
<evidence type="ECO:0000256" key="8">
    <source>
        <dbReference type="ARBA" id="ARBA00022519"/>
    </source>
</evidence>
<evidence type="ECO:0000256" key="13">
    <source>
        <dbReference type="ARBA" id="ARBA00022692"/>
    </source>
</evidence>
<dbReference type="Pfam" id="PF00905">
    <property type="entry name" value="Transpeptidase"/>
    <property type="match status" value="1"/>
</dbReference>
<keyword evidence="17" id="KW-0573">Peptidoglycan synthesis</keyword>
<dbReference type="NCBIfam" id="TIGR02074">
    <property type="entry name" value="PBP_1a_fam"/>
    <property type="match status" value="1"/>
</dbReference>
<dbReference type="EMBL" id="CP001672">
    <property type="protein sequence ID" value="ACT49054.1"/>
    <property type="molecule type" value="Genomic_DNA"/>
</dbReference>
<dbReference type="Gene3D" id="1.10.3810.10">
    <property type="entry name" value="Biosynthetic peptidoglycan transglycosylase-like"/>
    <property type="match status" value="1"/>
</dbReference>
<dbReference type="GO" id="GO:0009252">
    <property type="term" value="P:peptidoglycan biosynthetic process"/>
    <property type="evidence" value="ECO:0007669"/>
    <property type="project" value="UniProtKB-UniPathway"/>
</dbReference>
<evidence type="ECO:0000256" key="15">
    <source>
        <dbReference type="ARBA" id="ARBA00022960"/>
    </source>
</evidence>
<dbReference type="UniPathway" id="UPA00219"/>
<gene>
    <name evidence="32" type="ordered locus">Mmol_2152</name>
</gene>
<dbReference type="GO" id="GO:0030288">
    <property type="term" value="C:outer membrane-bounded periplasmic space"/>
    <property type="evidence" value="ECO:0007669"/>
    <property type="project" value="TreeGrafter"/>
</dbReference>
<keyword evidence="33" id="KW-1185">Reference proteome</keyword>
<dbReference type="SUPFAM" id="SSF56601">
    <property type="entry name" value="beta-lactamase/transpeptidase-like"/>
    <property type="match status" value="1"/>
</dbReference>
<evidence type="ECO:0000256" key="26">
    <source>
        <dbReference type="ARBA" id="ARBA00060592"/>
    </source>
</evidence>
<keyword evidence="11" id="KW-0328">Glycosyltransferase</keyword>
<dbReference type="GO" id="GO:0005886">
    <property type="term" value="C:plasma membrane"/>
    <property type="evidence" value="ECO:0007669"/>
    <property type="project" value="UniProtKB-SubCell"/>
</dbReference>
<feature type="compositionally biased region" description="Low complexity" evidence="27">
    <location>
        <begin position="811"/>
        <end position="826"/>
    </location>
</feature>
<evidence type="ECO:0000256" key="19">
    <source>
        <dbReference type="ARBA" id="ARBA00023136"/>
    </source>
</evidence>
<dbReference type="OrthoDB" id="9766909at2"/>
<dbReference type="PANTHER" id="PTHR32282:SF27">
    <property type="entry name" value="PENICILLIN-BINDING PROTEIN 1A"/>
    <property type="match status" value="1"/>
</dbReference>
<accession>C6WZA6</accession>
<evidence type="ECO:0000256" key="17">
    <source>
        <dbReference type="ARBA" id="ARBA00022984"/>
    </source>
</evidence>
<dbReference type="HOGENOM" id="CLU_006354_2_4_4"/>
<keyword evidence="7" id="KW-1003">Cell membrane</keyword>